<sequence>MRSLLAAVPALLVLLVLLMLAGCTDPVRKVSESSLRNATARGATEELHSLGYEVKKGMRCRTLSADTMSVVRVQCLGHTTRDEPVRVDAVASDAGSAHPRQEFVIRVGGREIVRTPCLGQGCQDRDR</sequence>
<evidence type="ECO:0000313" key="2">
    <source>
        <dbReference type="Proteomes" id="UP001589627"/>
    </source>
</evidence>
<proteinExistence type="predicted"/>
<dbReference type="RefSeq" id="WP_378213088.1">
    <property type="nucleotide sequence ID" value="NZ_JBHLZP010000844.1"/>
</dbReference>
<organism evidence="1 2">
    <name type="scientific">Actinoallomurus acaciae</name>
    <dbReference type="NCBI Taxonomy" id="502577"/>
    <lineage>
        <taxon>Bacteria</taxon>
        <taxon>Bacillati</taxon>
        <taxon>Actinomycetota</taxon>
        <taxon>Actinomycetes</taxon>
        <taxon>Streptosporangiales</taxon>
        <taxon>Thermomonosporaceae</taxon>
        <taxon>Actinoallomurus</taxon>
    </lineage>
</organism>
<keyword evidence="2" id="KW-1185">Reference proteome</keyword>
<comment type="caution">
    <text evidence="1">The sequence shown here is derived from an EMBL/GenBank/DDBJ whole genome shotgun (WGS) entry which is preliminary data.</text>
</comment>
<dbReference type="Proteomes" id="UP001589627">
    <property type="component" value="Unassembled WGS sequence"/>
</dbReference>
<dbReference type="PROSITE" id="PS51257">
    <property type="entry name" value="PROKAR_LIPOPROTEIN"/>
    <property type="match status" value="1"/>
</dbReference>
<accession>A0ABV5YXU7</accession>
<name>A0ABV5YXU7_9ACTN</name>
<evidence type="ECO:0008006" key="3">
    <source>
        <dbReference type="Google" id="ProtNLM"/>
    </source>
</evidence>
<reference evidence="1 2" key="1">
    <citation type="submission" date="2024-09" db="EMBL/GenBank/DDBJ databases">
        <authorList>
            <person name="Sun Q."/>
            <person name="Mori K."/>
        </authorList>
    </citation>
    <scope>NUCLEOTIDE SEQUENCE [LARGE SCALE GENOMIC DNA]</scope>
    <source>
        <strain evidence="1 2">TBRC 0563</strain>
    </source>
</reference>
<protein>
    <recommendedName>
        <fullName evidence="3">DUF4333 domain-containing protein</fullName>
    </recommendedName>
</protein>
<dbReference type="EMBL" id="JBHLZP010000844">
    <property type="protein sequence ID" value="MFB9839894.1"/>
    <property type="molecule type" value="Genomic_DNA"/>
</dbReference>
<evidence type="ECO:0000313" key="1">
    <source>
        <dbReference type="EMBL" id="MFB9839894.1"/>
    </source>
</evidence>
<gene>
    <name evidence="1" type="ORF">ACFFNX_47880</name>
</gene>